<dbReference type="EMBL" id="SRYB01000039">
    <property type="protein sequence ID" value="TGY76494.1"/>
    <property type="molecule type" value="Genomic_DNA"/>
</dbReference>
<accession>A0AC61RG91</accession>
<organism evidence="1 2">
    <name type="scientific">Lepagella muris</name>
    <dbReference type="NCBI Taxonomy" id="3032870"/>
    <lineage>
        <taxon>Bacteria</taxon>
        <taxon>Pseudomonadati</taxon>
        <taxon>Bacteroidota</taxon>
        <taxon>Bacteroidia</taxon>
        <taxon>Bacteroidales</taxon>
        <taxon>Muribaculaceae</taxon>
        <taxon>Lepagella</taxon>
    </lineage>
</organism>
<sequence length="451" mass="50680">MKSLKEQYKQFFSGHARSVVVKKNVIASLVIKGISIIISLMLVPLTLGYLSSEIYGVWLVLSTMVIWLNHFDIGFTQGLKNKLTESLAKNDYDRGKSLVSTTYVVMVAIFCPLCIIVELIIPYIDWCSLLNIDKVYEQDIVKTIHILTISVCLQMIVNVFTTVVAAYQKVALSSMFGVIGQSISLIVIFILIKVAPPSLPILAISISFIPVTVTLIFSIIYYNKKFKKVKPSILSVNFSLVKDLFGLGYKFFIINIQVIVFYQSTNILISNVSGPEDVTSYNIVYKYIGVSSMIFQIILAPLWPAFTDAFTRKDYQWMKNIYNKMVKFYYVVLFSIVSMVCVSGPVYYLWIGSDAIIPFSMTLAIAIYMIIHTWDSLQITLITGVGAIKVELYLIIIGLVGYLPLALFLGKCIGAIGIVYSMSIVNLLYAIVFTIQIRKIVNNQAKGVWIK</sequence>
<protein>
    <submittedName>
        <fullName evidence="1">Uncharacterized protein</fullName>
    </submittedName>
</protein>
<reference evidence="1" key="1">
    <citation type="submission" date="2019-04" db="EMBL/GenBank/DDBJ databases">
        <title>Microbes associate with the intestines of laboratory mice.</title>
        <authorList>
            <person name="Navarre W."/>
            <person name="Wong E."/>
            <person name="Huang K."/>
            <person name="Tropini C."/>
            <person name="Ng K."/>
            <person name="Yu B."/>
        </authorList>
    </citation>
    <scope>NUCLEOTIDE SEQUENCE</scope>
    <source>
        <strain evidence="1">NM04_E33</strain>
    </source>
</reference>
<keyword evidence="2" id="KW-1185">Reference proteome</keyword>
<gene>
    <name evidence="1" type="ORF">E5331_17900</name>
</gene>
<evidence type="ECO:0000313" key="2">
    <source>
        <dbReference type="Proteomes" id="UP000306319"/>
    </source>
</evidence>
<evidence type="ECO:0000313" key="1">
    <source>
        <dbReference type="EMBL" id="TGY76494.1"/>
    </source>
</evidence>
<proteinExistence type="predicted"/>
<comment type="caution">
    <text evidence="1">The sequence shown here is derived from an EMBL/GenBank/DDBJ whole genome shotgun (WGS) entry which is preliminary data.</text>
</comment>
<dbReference type="Proteomes" id="UP000306319">
    <property type="component" value="Unassembled WGS sequence"/>
</dbReference>
<name>A0AC61RG91_9BACT</name>